<comment type="caution">
    <text evidence="6">The sequence shown here is derived from an EMBL/GenBank/DDBJ whole genome shotgun (WGS) entry which is preliminary data.</text>
</comment>
<dbReference type="RefSeq" id="WP_200351370.1">
    <property type="nucleotide sequence ID" value="NZ_JAENIK010000011.1"/>
</dbReference>
<dbReference type="SUPFAM" id="SSF53850">
    <property type="entry name" value="Periplasmic binding protein-like II"/>
    <property type="match status" value="1"/>
</dbReference>
<dbReference type="Pfam" id="PF13416">
    <property type="entry name" value="SBP_bac_8"/>
    <property type="match status" value="1"/>
</dbReference>
<dbReference type="AlphaFoldDB" id="A0A934R567"/>
<evidence type="ECO:0000256" key="5">
    <source>
        <dbReference type="PIRSR" id="PIRSR019574-1"/>
    </source>
</evidence>
<dbReference type="GO" id="GO:0019808">
    <property type="term" value="F:polyamine binding"/>
    <property type="evidence" value="ECO:0007669"/>
    <property type="project" value="InterPro"/>
</dbReference>
<reference evidence="6" key="1">
    <citation type="submission" date="2021-01" db="EMBL/GenBank/DDBJ databases">
        <title>Modified the classification status of verrucomicrobia.</title>
        <authorList>
            <person name="Feng X."/>
        </authorList>
    </citation>
    <scope>NUCLEOTIDE SEQUENCE</scope>
    <source>
        <strain evidence="6">JCM 18052</strain>
    </source>
</reference>
<evidence type="ECO:0000313" key="6">
    <source>
        <dbReference type="EMBL" id="MBK1816436.1"/>
    </source>
</evidence>
<dbReference type="PRINTS" id="PR00909">
    <property type="entry name" value="SPERMDNBNDNG"/>
</dbReference>
<keyword evidence="7" id="KW-1185">Reference proteome</keyword>
<dbReference type="InterPro" id="IPR006311">
    <property type="entry name" value="TAT_signal"/>
</dbReference>
<sequence>MGNPPNSWLFFSSSAMKRRHFLSTTSAAIAAAALSGCNKSDLPVLRIYTWADYLAPELAAKFEKENGCKIQIDTFDSNEAMHAKLSAGATGYDILTPSSYMVKTLVREKILSPLDHSKLPNIQHVDADYLKRALDPGMAHSVPYMMACTCLAWLGSKVSDPVASYAMLDRADLKGRITLLDDMREVLGAALRSLGFPLNSKDPAQLAQARDIVIRWKKNIAKFDNEQYKSGIASGEFHLVQGYAGDLLQVAEENGDIVVKIPKEGSAFSCDDLCIPVKSEKQELAHKFINFVTDPANAVVNMNFIAFRAPNSSAYKLLSEDFRGNEALFPAPEVFAKCEPIDDLGDALSLWSKTWDEVKAAG</sequence>
<dbReference type="CDD" id="cd13590">
    <property type="entry name" value="PBP2_PotD_PotF_like"/>
    <property type="match status" value="1"/>
</dbReference>
<dbReference type="PIRSF" id="PIRSF019574">
    <property type="entry name" value="Periplasmic_polyamine_BP"/>
    <property type="match status" value="1"/>
</dbReference>
<dbReference type="PANTHER" id="PTHR30222:SF17">
    <property type="entry name" value="SPERMIDINE_PUTRESCINE-BINDING PERIPLASMIC PROTEIN"/>
    <property type="match status" value="1"/>
</dbReference>
<dbReference type="Proteomes" id="UP000600139">
    <property type="component" value="Unassembled WGS sequence"/>
</dbReference>
<keyword evidence="2" id="KW-0813">Transport</keyword>
<evidence type="ECO:0000256" key="2">
    <source>
        <dbReference type="ARBA" id="ARBA00022448"/>
    </source>
</evidence>
<feature type="binding site" evidence="5">
    <location>
        <begin position="182"/>
        <end position="185"/>
    </location>
    <ligand>
        <name>spermidine</name>
        <dbReference type="ChEBI" id="CHEBI:57834"/>
    </ligand>
</feature>
<accession>A0A934R567</accession>
<evidence type="ECO:0000313" key="7">
    <source>
        <dbReference type="Proteomes" id="UP000600139"/>
    </source>
</evidence>
<dbReference type="Gene3D" id="3.40.190.10">
    <property type="entry name" value="Periplasmic binding protein-like II"/>
    <property type="match status" value="2"/>
</dbReference>
<keyword evidence="3" id="KW-0732">Signal</keyword>
<dbReference type="PROSITE" id="PS51318">
    <property type="entry name" value="TAT"/>
    <property type="match status" value="1"/>
</dbReference>
<keyword evidence="4" id="KW-0574">Periplasm</keyword>
<evidence type="ECO:0000256" key="1">
    <source>
        <dbReference type="ARBA" id="ARBA00004418"/>
    </source>
</evidence>
<dbReference type="GO" id="GO:0015846">
    <property type="term" value="P:polyamine transport"/>
    <property type="evidence" value="ECO:0007669"/>
    <property type="project" value="InterPro"/>
</dbReference>
<dbReference type="InterPro" id="IPR006059">
    <property type="entry name" value="SBP"/>
</dbReference>
<gene>
    <name evidence="6" type="ORF">JIN84_12485</name>
</gene>
<organism evidence="6 7">
    <name type="scientific">Luteolibacter yonseiensis</name>
    <dbReference type="NCBI Taxonomy" id="1144680"/>
    <lineage>
        <taxon>Bacteria</taxon>
        <taxon>Pseudomonadati</taxon>
        <taxon>Verrucomicrobiota</taxon>
        <taxon>Verrucomicrobiia</taxon>
        <taxon>Verrucomicrobiales</taxon>
        <taxon>Verrucomicrobiaceae</taxon>
        <taxon>Luteolibacter</taxon>
    </lineage>
</organism>
<protein>
    <submittedName>
        <fullName evidence="6">Spermidine/putrescine ABC transporter substrate-binding protein</fullName>
    </submittedName>
</protein>
<dbReference type="InterPro" id="IPR001188">
    <property type="entry name" value="Sperm_putr-bd"/>
</dbReference>
<evidence type="ECO:0000256" key="3">
    <source>
        <dbReference type="ARBA" id="ARBA00022729"/>
    </source>
</evidence>
<name>A0A934R567_9BACT</name>
<dbReference type="PANTHER" id="PTHR30222">
    <property type="entry name" value="SPERMIDINE/PUTRESCINE-BINDING PERIPLASMIC PROTEIN"/>
    <property type="match status" value="1"/>
</dbReference>
<dbReference type="EMBL" id="JAENIK010000011">
    <property type="protein sequence ID" value="MBK1816436.1"/>
    <property type="molecule type" value="Genomic_DNA"/>
</dbReference>
<dbReference type="GO" id="GO:0042597">
    <property type="term" value="C:periplasmic space"/>
    <property type="evidence" value="ECO:0007669"/>
    <property type="project" value="UniProtKB-SubCell"/>
</dbReference>
<feature type="binding site" evidence="5">
    <location>
        <position position="100"/>
    </location>
    <ligand>
        <name>spermidine</name>
        <dbReference type="ChEBI" id="CHEBI:57834"/>
    </ligand>
</feature>
<comment type="subcellular location">
    <subcellularLocation>
        <location evidence="1">Periplasm</location>
    </subcellularLocation>
</comment>
<evidence type="ECO:0000256" key="4">
    <source>
        <dbReference type="ARBA" id="ARBA00022764"/>
    </source>
</evidence>
<proteinExistence type="predicted"/>